<dbReference type="EMBL" id="JBCLYO010000013">
    <property type="protein sequence ID" value="KAL0083826.1"/>
    <property type="molecule type" value="Genomic_DNA"/>
</dbReference>
<organism evidence="2 3">
    <name type="scientific">Phycomyces blakesleeanus</name>
    <dbReference type="NCBI Taxonomy" id="4837"/>
    <lineage>
        <taxon>Eukaryota</taxon>
        <taxon>Fungi</taxon>
        <taxon>Fungi incertae sedis</taxon>
        <taxon>Mucoromycota</taxon>
        <taxon>Mucoromycotina</taxon>
        <taxon>Mucoromycetes</taxon>
        <taxon>Mucorales</taxon>
        <taxon>Phycomycetaceae</taxon>
        <taxon>Phycomyces</taxon>
    </lineage>
</organism>
<keyword evidence="3" id="KW-1185">Reference proteome</keyword>
<reference evidence="2 3" key="1">
    <citation type="submission" date="2024-04" db="EMBL/GenBank/DDBJ databases">
        <title>Symmetric and asymmetric DNA N6-adenine methylation regulates different biological responses in Mucorales.</title>
        <authorList>
            <consortium name="Lawrence Berkeley National Laboratory"/>
            <person name="Lax C."/>
            <person name="Mondo S.J."/>
            <person name="Osorio-Concepcion M."/>
            <person name="Muszewska A."/>
            <person name="Corrochano-Luque M."/>
            <person name="Gutierrez G."/>
            <person name="Riley R."/>
            <person name="Lipzen A."/>
            <person name="Guo J."/>
            <person name="Hundley H."/>
            <person name="Amirebrahimi M."/>
            <person name="Ng V."/>
            <person name="Lorenzo-Gutierrez D."/>
            <person name="Binder U."/>
            <person name="Yang J."/>
            <person name="Song Y."/>
            <person name="Canovas D."/>
            <person name="Navarro E."/>
            <person name="Freitag M."/>
            <person name="Gabaldon T."/>
            <person name="Grigoriev I.V."/>
            <person name="Corrochano L.M."/>
            <person name="Nicolas F.E."/>
            <person name="Garre V."/>
        </authorList>
    </citation>
    <scope>NUCLEOTIDE SEQUENCE [LARGE SCALE GENOMIC DNA]</scope>
    <source>
        <strain evidence="2 3">L51</strain>
    </source>
</reference>
<accession>A0ABR3AWX7</accession>
<protein>
    <submittedName>
        <fullName evidence="2">Uncharacterized protein</fullName>
    </submittedName>
</protein>
<dbReference type="Proteomes" id="UP001448207">
    <property type="component" value="Unassembled WGS sequence"/>
</dbReference>
<evidence type="ECO:0000313" key="3">
    <source>
        <dbReference type="Proteomes" id="UP001448207"/>
    </source>
</evidence>
<evidence type="ECO:0000256" key="1">
    <source>
        <dbReference type="SAM" id="MobiDB-lite"/>
    </source>
</evidence>
<name>A0ABR3AWX7_PHYBL</name>
<evidence type="ECO:0000313" key="2">
    <source>
        <dbReference type="EMBL" id="KAL0083826.1"/>
    </source>
</evidence>
<comment type="caution">
    <text evidence="2">The sequence shown here is derived from an EMBL/GenBank/DDBJ whole genome shotgun (WGS) entry which is preliminary data.</text>
</comment>
<feature type="region of interest" description="Disordered" evidence="1">
    <location>
        <begin position="1"/>
        <end position="34"/>
    </location>
</feature>
<gene>
    <name evidence="2" type="ORF">J3Q64DRAFT_1749570</name>
</gene>
<sequence>MKFRGTIETDGTDLSIIKQTQDTAQGPNPRRASTIDTESIPYIHNLPSKQRKRICGRCVLIDLRRIDLLYCIHEKYCKRIPCVFFAEIWKSHNHSQM</sequence>
<proteinExistence type="predicted"/>
<feature type="compositionally biased region" description="Polar residues" evidence="1">
    <location>
        <begin position="17"/>
        <end position="26"/>
    </location>
</feature>